<reference evidence="2 3" key="1">
    <citation type="submission" date="2022-11" db="EMBL/GenBank/DDBJ databases">
        <title>The characterization of three novel Bacteroidetes species and genomic analysis of their roles in tidal elemental geochemical cycles.</title>
        <authorList>
            <person name="Ma K."/>
        </authorList>
    </citation>
    <scope>NUCLEOTIDE SEQUENCE [LARGE SCALE GENOMIC DNA]</scope>
    <source>
        <strain evidence="2 3">M17</strain>
    </source>
</reference>
<evidence type="ECO:0000256" key="1">
    <source>
        <dbReference type="SAM" id="SignalP"/>
    </source>
</evidence>
<protein>
    <recommendedName>
        <fullName evidence="4">Type 1 periplasmic binding fold superfamily protein</fullName>
    </recommendedName>
</protein>
<feature type="chain" id="PRO_5045799941" description="Type 1 periplasmic binding fold superfamily protein" evidence="1">
    <location>
        <begin position="25"/>
        <end position="196"/>
    </location>
</feature>
<dbReference type="RefSeq" id="WP_266056519.1">
    <property type="nucleotide sequence ID" value="NZ_JAPFQN010000005.1"/>
</dbReference>
<feature type="signal peptide" evidence="1">
    <location>
        <begin position="1"/>
        <end position="24"/>
    </location>
</feature>
<dbReference type="Proteomes" id="UP001209885">
    <property type="component" value="Unassembled WGS sequence"/>
</dbReference>
<comment type="caution">
    <text evidence="2">The sequence shown here is derived from an EMBL/GenBank/DDBJ whole genome shotgun (WGS) entry which is preliminary data.</text>
</comment>
<proteinExistence type="predicted"/>
<organism evidence="2 3">
    <name type="scientific">Mangrovivirga halotolerans</name>
    <dbReference type="NCBI Taxonomy" id="2993936"/>
    <lineage>
        <taxon>Bacteria</taxon>
        <taxon>Pseudomonadati</taxon>
        <taxon>Bacteroidota</taxon>
        <taxon>Cytophagia</taxon>
        <taxon>Cytophagales</taxon>
        <taxon>Mangrovivirgaceae</taxon>
        <taxon>Mangrovivirga</taxon>
    </lineage>
</organism>
<evidence type="ECO:0000313" key="2">
    <source>
        <dbReference type="EMBL" id="MCX2744052.1"/>
    </source>
</evidence>
<dbReference type="EMBL" id="JAPFQN010000005">
    <property type="protein sequence ID" value="MCX2744052.1"/>
    <property type="molecule type" value="Genomic_DNA"/>
</dbReference>
<gene>
    <name evidence="2" type="ORF">OO013_09260</name>
</gene>
<dbReference type="PROSITE" id="PS51257">
    <property type="entry name" value="PROKAR_LIPOPROTEIN"/>
    <property type="match status" value="1"/>
</dbReference>
<evidence type="ECO:0008006" key="4">
    <source>
        <dbReference type="Google" id="ProtNLM"/>
    </source>
</evidence>
<sequence length="196" mass="21006">MEKVTKVKMLALALLLGLGLQSCSEDEAPAPENEEEVIDKVVLTFTPDGGGNPIAVTALDPDGEGSSPFETSDITLSASTNYTLGVEFFNTATDENITEEVSAEGEEHMTFYGWTEGLFSDPTGNGNIDVRDDDVNYLDYDSNSLPVGLSTTWKTGEAASGDFRLVLKHQPGLKTATSTVEVGETDVDLTFNLIIE</sequence>
<keyword evidence="1" id="KW-0732">Signal</keyword>
<accession>A0ABT3RS06</accession>
<evidence type="ECO:0000313" key="3">
    <source>
        <dbReference type="Proteomes" id="UP001209885"/>
    </source>
</evidence>
<keyword evidence="3" id="KW-1185">Reference proteome</keyword>
<name>A0ABT3RS06_9BACT</name>